<accession>A0ABP6UTR3</accession>
<keyword evidence="3" id="KW-1185">Reference proteome</keyword>
<keyword evidence="1" id="KW-0812">Transmembrane</keyword>
<evidence type="ECO:0000313" key="2">
    <source>
        <dbReference type="EMBL" id="GAA3521328.1"/>
    </source>
</evidence>
<dbReference type="SUPFAM" id="SSF48452">
    <property type="entry name" value="TPR-like"/>
    <property type="match status" value="1"/>
</dbReference>
<name>A0ABP6UTR3_9FLAO</name>
<keyword evidence="1" id="KW-1133">Transmembrane helix</keyword>
<reference evidence="3" key="1">
    <citation type="journal article" date="2019" name="Int. J. Syst. Evol. Microbiol.">
        <title>The Global Catalogue of Microorganisms (GCM) 10K type strain sequencing project: providing services to taxonomists for standard genome sequencing and annotation.</title>
        <authorList>
            <consortium name="The Broad Institute Genomics Platform"/>
            <consortium name="The Broad Institute Genome Sequencing Center for Infectious Disease"/>
            <person name="Wu L."/>
            <person name="Ma J."/>
        </authorList>
    </citation>
    <scope>NUCLEOTIDE SEQUENCE [LARGE SCALE GENOMIC DNA]</scope>
    <source>
        <strain evidence="3">JCM 17106</strain>
    </source>
</reference>
<feature type="transmembrane region" description="Helical" evidence="1">
    <location>
        <begin position="76"/>
        <end position="96"/>
    </location>
</feature>
<comment type="caution">
    <text evidence="2">The sequence shown here is derived from an EMBL/GenBank/DDBJ whole genome shotgun (WGS) entry which is preliminary data.</text>
</comment>
<proteinExistence type="predicted"/>
<dbReference type="RefSeq" id="WP_344930447.1">
    <property type="nucleotide sequence ID" value="NZ_BAABCW010000026.1"/>
</dbReference>
<protein>
    <recommendedName>
        <fullName evidence="4">Tetratricopeptide repeat protein</fullName>
    </recommendedName>
</protein>
<gene>
    <name evidence="2" type="ORF">GCM10022393_39590</name>
</gene>
<dbReference type="Gene3D" id="1.25.40.10">
    <property type="entry name" value="Tetratricopeptide repeat domain"/>
    <property type="match status" value="1"/>
</dbReference>
<dbReference type="InterPro" id="IPR011990">
    <property type="entry name" value="TPR-like_helical_dom_sf"/>
</dbReference>
<evidence type="ECO:0008006" key="4">
    <source>
        <dbReference type="Google" id="ProtNLM"/>
    </source>
</evidence>
<dbReference type="EMBL" id="BAABCW010000026">
    <property type="protein sequence ID" value="GAA3521328.1"/>
    <property type="molecule type" value="Genomic_DNA"/>
</dbReference>
<keyword evidence="1" id="KW-0472">Membrane</keyword>
<evidence type="ECO:0000256" key="1">
    <source>
        <dbReference type="SAM" id="Phobius"/>
    </source>
</evidence>
<evidence type="ECO:0000313" key="3">
    <source>
        <dbReference type="Proteomes" id="UP001500459"/>
    </source>
</evidence>
<organism evidence="2 3">
    <name type="scientific">Aquimarina addita</name>
    <dbReference type="NCBI Taxonomy" id="870485"/>
    <lineage>
        <taxon>Bacteria</taxon>
        <taxon>Pseudomonadati</taxon>
        <taxon>Bacteroidota</taxon>
        <taxon>Flavobacteriia</taxon>
        <taxon>Flavobacteriales</taxon>
        <taxon>Flavobacteriaceae</taxon>
        <taxon>Aquimarina</taxon>
    </lineage>
</organism>
<sequence length="205" mass="24667">MLGGGGSIQAMITSLSNNKKLLRSKRLFKKERTFLNIKKEYLNATEGKLNLKKASKEELQRIRKKIIKERRKENKIVIVIAIIITSIMIYFTVNIIQQNNYEIKNQKTLVFKKKEKEFLILVNKGDEWFEKGKWYNSIFYYEKAKKIFQKNYEINYRLVRSYSYQCESEFKNCREAKKLVDKLLLMFPDKEKELLEIKGKLEYEY</sequence>
<dbReference type="Proteomes" id="UP001500459">
    <property type="component" value="Unassembled WGS sequence"/>
</dbReference>